<evidence type="ECO:0000256" key="3">
    <source>
        <dbReference type="ARBA" id="ARBA00022741"/>
    </source>
</evidence>
<dbReference type="EMBL" id="JABZQH010000247">
    <property type="protein sequence ID" value="MBF1352720.1"/>
    <property type="molecule type" value="Genomic_DNA"/>
</dbReference>
<accession>A0A930EEG9</accession>
<dbReference type="PANTHER" id="PTHR24220">
    <property type="entry name" value="IMPORT ATP-BINDING PROTEIN"/>
    <property type="match status" value="1"/>
</dbReference>
<protein>
    <submittedName>
        <fullName evidence="6">ABC transporter ATP-binding protein</fullName>
    </submittedName>
</protein>
<evidence type="ECO:0000256" key="4">
    <source>
        <dbReference type="ARBA" id="ARBA00022840"/>
    </source>
</evidence>
<evidence type="ECO:0000256" key="1">
    <source>
        <dbReference type="ARBA" id="ARBA00005417"/>
    </source>
</evidence>
<dbReference type="SUPFAM" id="SSF52540">
    <property type="entry name" value="P-loop containing nucleoside triphosphate hydrolases"/>
    <property type="match status" value="1"/>
</dbReference>
<organism evidence="6 7">
    <name type="scientific">Mogibacterium diversum</name>
    <dbReference type="NCBI Taxonomy" id="114527"/>
    <lineage>
        <taxon>Bacteria</taxon>
        <taxon>Bacillati</taxon>
        <taxon>Bacillota</taxon>
        <taxon>Clostridia</taxon>
        <taxon>Peptostreptococcales</taxon>
        <taxon>Anaerovoracaceae</taxon>
        <taxon>Mogibacterium</taxon>
    </lineage>
</organism>
<evidence type="ECO:0000313" key="6">
    <source>
        <dbReference type="EMBL" id="MBF1352720.1"/>
    </source>
</evidence>
<dbReference type="InterPro" id="IPR015854">
    <property type="entry name" value="ABC_transpr_LolD-like"/>
</dbReference>
<dbReference type="CDD" id="cd03255">
    <property type="entry name" value="ABC_MJ0796_LolCDE_FtsE"/>
    <property type="match status" value="1"/>
</dbReference>
<dbReference type="Proteomes" id="UP000722050">
    <property type="component" value="Unassembled WGS sequence"/>
</dbReference>
<name>A0A930EEG9_9FIRM</name>
<comment type="similarity">
    <text evidence="1">Belongs to the ABC transporter superfamily.</text>
</comment>
<dbReference type="SMART" id="SM00382">
    <property type="entry name" value="AAA"/>
    <property type="match status" value="1"/>
</dbReference>
<dbReference type="Gene3D" id="3.40.50.300">
    <property type="entry name" value="P-loop containing nucleotide triphosphate hydrolases"/>
    <property type="match status" value="1"/>
</dbReference>
<dbReference type="InterPro" id="IPR017871">
    <property type="entry name" value="ABC_transporter-like_CS"/>
</dbReference>
<gene>
    <name evidence="6" type="ORF">HXM71_06360</name>
</gene>
<dbReference type="InterPro" id="IPR003593">
    <property type="entry name" value="AAA+_ATPase"/>
</dbReference>
<evidence type="ECO:0000313" key="7">
    <source>
        <dbReference type="Proteomes" id="UP000722050"/>
    </source>
</evidence>
<keyword evidence="4 6" id="KW-0067">ATP-binding</keyword>
<keyword evidence="3" id="KW-0547">Nucleotide-binding</keyword>
<evidence type="ECO:0000259" key="5">
    <source>
        <dbReference type="PROSITE" id="PS50893"/>
    </source>
</evidence>
<proteinExistence type="inferred from homology"/>
<dbReference type="InterPro" id="IPR017911">
    <property type="entry name" value="MacB-like_ATP-bd"/>
</dbReference>
<dbReference type="Pfam" id="PF00005">
    <property type="entry name" value="ABC_tran"/>
    <property type="match status" value="1"/>
</dbReference>
<dbReference type="PANTHER" id="PTHR24220:SF689">
    <property type="entry name" value="LIPOPROTEIN-RELEASING SYSTEM ATP-BINDING PROTEIN LOLD"/>
    <property type="match status" value="1"/>
</dbReference>
<dbReference type="InterPro" id="IPR027417">
    <property type="entry name" value="P-loop_NTPase"/>
</dbReference>
<comment type="caution">
    <text evidence="6">The sequence shown here is derived from an EMBL/GenBank/DDBJ whole genome shotgun (WGS) entry which is preliminary data.</text>
</comment>
<feature type="domain" description="ABC transporter" evidence="5">
    <location>
        <begin position="4"/>
        <end position="212"/>
    </location>
</feature>
<dbReference type="InterPro" id="IPR003439">
    <property type="entry name" value="ABC_transporter-like_ATP-bd"/>
</dbReference>
<reference evidence="6" key="1">
    <citation type="submission" date="2020-04" db="EMBL/GenBank/DDBJ databases">
        <title>Deep metagenomics examines the oral microbiome during advanced dental caries in children, revealing novel taxa and co-occurrences with host molecules.</title>
        <authorList>
            <person name="Baker J.L."/>
            <person name="Morton J.T."/>
            <person name="Dinis M."/>
            <person name="Alvarez R."/>
            <person name="Tran N.C."/>
            <person name="Knight R."/>
            <person name="Edlund A."/>
        </authorList>
    </citation>
    <scope>NUCLEOTIDE SEQUENCE</scope>
    <source>
        <strain evidence="6">JCVI_24_bin.8</strain>
    </source>
</reference>
<dbReference type="GO" id="GO:0016887">
    <property type="term" value="F:ATP hydrolysis activity"/>
    <property type="evidence" value="ECO:0007669"/>
    <property type="project" value="InterPro"/>
</dbReference>
<dbReference type="PROSITE" id="PS00211">
    <property type="entry name" value="ABC_TRANSPORTER_1"/>
    <property type="match status" value="1"/>
</dbReference>
<dbReference type="GO" id="GO:0005524">
    <property type="term" value="F:ATP binding"/>
    <property type="evidence" value="ECO:0007669"/>
    <property type="project" value="UniProtKB-KW"/>
</dbReference>
<dbReference type="GO" id="GO:0005886">
    <property type="term" value="C:plasma membrane"/>
    <property type="evidence" value="ECO:0007669"/>
    <property type="project" value="TreeGrafter"/>
</dbReference>
<keyword evidence="2" id="KW-0813">Transport</keyword>
<sequence length="212" mass="23275">MTVLSMKNVGFKYDNTGVEVLKNVNIEFESGKFYAVVGKSGSGKSTFLGLLAGLDTPTTGEILVDKFDIAAMGYSYHRKNNIALVFQSYNLIDYLTPMENLKLVNSQASNEVLKRMGLEESIHNRNIMQLSGGQQQRVAIGRALVSKAPIILADEPTGNLDEETTGDIIEILKEAAHKDHKCVIVVTHSDQLAKSADVVYQLKEKSLVKKGK</sequence>
<dbReference type="GO" id="GO:0022857">
    <property type="term" value="F:transmembrane transporter activity"/>
    <property type="evidence" value="ECO:0007669"/>
    <property type="project" value="TreeGrafter"/>
</dbReference>
<evidence type="ECO:0000256" key="2">
    <source>
        <dbReference type="ARBA" id="ARBA00022448"/>
    </source>
</evidence>
<dbReference type="PROSITE" id="PS50893">
    <property type="entry name" value="ABC_TRANSPORTER_2"/>
    <property type="match status" value="1"/>
</dbReference>
<dbReference type="AlphaFoldDB" id="A0A930EEG9"/>